<reference evidence="2" key="1">
    <citation type="submission" date="2020-03" db="EMBL/GenBank/DDBJ databases">
        <title>The deep terrestrial virosphere.</title>
        <authorList>
            <person name="Holmfeldt K."/>
            <person name="Nilsson E."/>
            <person name="Simone D."/>
            <person name="Lopez-Fernandez M."/>
            <person name="Wu X."/>
            <person name="de Brujin I."/>
            <person name="Lundin D."/>
            <person name="Andersson A."/>
            <person name="Bertilsson S."/>
            <person name="Dopson M."/>
        </authorList>
    </citation>
    <scope>NUCLEOTIDE SEQUENCE</scope>
    <source>
        <strain evidence="2">MM415B00381</strain>
    </source>
</reference>
<name>A0A6M3J8H4_9ZZZZ</name>
<sequence length="160" mass="18286">MRGRKAVPTALKKLRGNPGRRPLNALEPMPKRCKPAPPPFADELDKELWNHYTTVLDDMGMLTEADYFTLVNLTNIEKQILLLQKDIQTEGFTVTQMKMDSLGNEIQEVKGNPKVTQLHRLYSVYIRYSVLFGLDPSSRVRLKSNKPKEVDPLEDFLGES</sequence>
<organism evidence="2">
    <name type="scientific">viral metagenome</name>
    <dbReference type="NCBI Taxonomy" id="1070528"/>
    <lineage>
        <taxon>unclassified sequences</taxon>
        <taxon>metagenomes</taxon>
        <taxon>organismal metagenomes</taxon>
    </lineage>
</organism>
<feature type="region of interest" description="Disordered" evidence="1">
    <location>
        <begin position="1"/>
        <end position="27"/>
    </location>
</feature>
<evidence type="ECO:0000256" key="1">
    <source>
        <dbReference type="SAM" id="MobiDB-lite"/>
    </source>
</evidence>
<gene>
    <name evidence="2" type="ORF">MM415B00381_0061</name>
</gene>
<dbReference type="InterPro" id="IPR006448">
    <property type="entry name" value="Phage_term_ssu_P27"/>
</dbReference>
<protein>
    <submittedName>
        <fullName evidence="2">Putative terminase</fullName>
    </submittedName>
</protein>
<accession>A0A6M3J8H4</accession>
<evidence type="ECO:0000313" key="2">
    <source>
        <dbReference type="EMBL" id="QJA65748.1"/>
    </source>
</evidence>
<dbReference type="Pfam" id="PF05119">
    <property type="entry name" value="Terminase_4"/>
    <property type="match status" value="1"/>
</dbReference>
<dbReference type="EMBL" id="MT141543">
    <property type="protein sequence ID" value="QJA65748.1"/>
    <property type="molecule type" value="Genomic_DNA"/>
</dbReference>
<dbReference type="AlphaFoldDB" id="A0A6M3J8H4"/>
<proteinExistence type="predicted"/>